<dbReference type="CDD" id="cd03199">
    <property type="entry name" value="GST_C_GRX2"/>
    <property type="match status" value="1"/>
</dbReference>
<dbReference type="EMBL" id="AP018933">
    <property type="protein sequence ID" value="BBG31435.1"/>
    <property type="molecule type" value="Genomic_DNA"/>
</dbReference>
<dbReference type="Gene3D" id="1.20.1050.10">
    <property type="match status" value="1"/>
</dbReference>
<dbReference type="PROSITE" id="PS50404">
    <property type="entry name" value="GST_NTER"/>
    <property type="match status" value="1"/>
</dbReference>
<evidence type="ECO:0000313" key="2">
    <source>
        <dbReference type="EMBL" id="BBG31435.1"/>
    </source>
</evidence>
<dbReference type="SFLD" id="SFLDG01204">
    <property type="entry name" value="Grx2-like.1"/>
    <property type="match status" value="1"/>
</dbReference>
<accession>A0A348HII3</accession>
<dbReference type="AlphaFoldDB" id="A0A348HII3"/>
<dbReference type="InterPro" id="IPR040079">
    <property type="entry name" value="Glutathione_S-Trfase"/>
</dbReference>
<dbReference type="SUPFAM" id="SSF47616">
    <property type="entry name" value="GST C-terminal domain-like"/>
    <property type="match status" value="1"/>
</dbReference>
<dbReference type="OrthoDB" id="5291571at2"/>
<organism evidence="2 3">
    <name type="scientific">Zymobacter palmae</name>
    <dbReference type="NCBI Taxonomy" id="33074"/>
    <lineage>
        <taxon>Bacteria</taxon>
        <taxon>Pseudomonadati</taxon>
        <taxon>Pseudomonadota</taxon>
        <taxon>Gammaproteobacteria</taxon>
        <taxon>Oceanospirillales</taxon>
        <taxon>Halomonadaceae</taxon>
        <taxon>Zymobacter group</taxon>
        <taxon>Zymobacter</taxon>
    </lineage>
</organism>
<dbReference type="PROSITE" id="PS00195">
    <property type="entry name" value="GLUTAREDOXIN_1"/>
    <property type="match status" value="1"/>
</dbReference>
<keyword evidence="3" id="KW-1185">Reference proteome</keyword>
<dbReference type="SFLD" id="SFLDS00019">
    <property type="entry name" value="Glutathione_Transferase_(cytos"/>
    <property type="match status" value="1"/>
</dbReference>
<dbReference type="RefSeq" id="WP_027704328.1">
    <property type="nucleotide sequence ID" value="NZ_AP018933.1"/>
</dbReference>
<reference evidence="2 3" key="1">
    <citation type="submission" date="2018-09" db="EMBL/GenBank/DDBJ databases">
        <title>Zymobacter palmae IAM14233 (=T109) whole genome analysis.</title>
        <authorList>
            <person name="Yanase H."/>
        </authorList>
    </citation>
    <scope>NUCLEOTIDE SEQUENCE [LARGE SCALE GENOMIC DNA]</scope>
    <source>
        <strain evidence="2 3">IAM14233</strain>
    </source>
</reference>
<feature type="domain" description="GST N-terminal" evidence="1">
    <location>
        <begin position="1"/>
        <end position="77"/>
    </location>
</feature>
<dbReference type="KEGG" id="zpl:ZBT109_2710"/>
<dbReference type="SMR" id="A0A348HII3"/>
<proteinExistence type="predicted"/>
<dbReference type="STRING" id="1123510.GCA_000620025_00061"/>
<dbReference type="Gene3D" id="3.40.30.10">
    <property type="entry name" value="Glutaredoxin"/>
    <property type="match status" value="1"/>
</dbReference>
<dbReference type="InterPro" id="IPR036249">
    <property type="entry name" value="Thioredoxin-like_sf"/>
</dbReference>
<dbReference type="InterPro" id="IPR011901">
    <property type="entry name" value="Grx2"/>
</dbReference>
<dbReference type="InterPro" id="IPR004045">
    <property type="entry name" value="Glutathione_S-Trfase_N"/>
</dbReference>
<dbReference type="Pfam" id="PF13417">
    <property type="entry name" value="GST_N_3"/>
    <property type="match status" value="1"/>
</dbReference>
<dbReference type="InterPro" id="IPR007494">
    <property type="entry name" value="Glutaredoxin2_C"/>
</dbReference>
<dbReference type="SUPFAM" id="SSF52833">
    <property type="entry name" value="Thioredoxin-like"/>
    <property type="match status" value="1"/>
</dbReference>
<dbReference type="Proteomes" id="UP000267342">
    <property type="component" value="Chromosome"/>
</dbReference>
<sequence>MKLYVYDHCPFCIKARMVFGLKQVPVELETVLNDDVKTPTALVGKKMVPILKKDDGTAMGESMDIVRYIDERYPMPDGEEVSCLAGPMRPEIAEWTKSVMPILMRLTMPRWVKVPLKEFATESARSYFRHNKEKMIGISFDEALAQTDSLLTELQPHLDALVPLIASPEAVNGALSEDDFTLFPVLRQLTVVKGLTFPPAVNAYLHHMAARTDIPLHTSVAL</sequence>
<evidence type="ECO:0000259" key="1">
    <source>
        <dbReference type="PROSITE" id="PS50404"/>
    </source>
</evidence>
<dbReference type="CDD" id="cd03037">
    <property type="entry name" value="GST_N_GRX2"/>
    <property type="match status" value="1"/>
</dbReference>
<dbReference type="InterPro" id="IPR011767">
    <property type="entry name" value="GLR_AS"/>
</dbReference>
<dbReference type="GO" id="GO:0005829">
    <property type="term" value="C:cytosol"/>
    <property type="evidence" value="ECO:0007669"/>
    <property type="project" value="InterPro"/>
</dbReference>
<dbReference type="InterPro" id="IPR036282">
    <property type="entry name" value="Glutathione-S-Trfase_C_sf"/>
</dbReference>
<protein>
    <submittedName>
        <fullName evidence="2">Glutaredoxin 2</fullName>
    </submittedName>
</protein>
<gene>
    <name evidence="2" type="ORF">ZBT109_2710</name>
</gene>
<dbReference type="NCBIfam" id="NF007702">
    <property type="entry name" value="PRK10387.1"/>
    <property type="match status" value="1"/>
</dbReference>
<evidence type="ECO:0000313" key="3">
    <source>
        <dbReference type="Proteomes" id="UP000267342"/>
    </source>
</evidence>
<name>A0A348HII3_9GAMM</name>
<dbReference type="SFLD" id="SFLDG01183">
    <property type="entry name" value="Grx2-like"/>
    <property type="match status" value="1"/>
</dbReference>
<dbReference type="Pfam" id="PF04399">
    <property type="entry name" value="Glutaredoxin2_C"/>
    <property type="match status" value="1"/>
</dbReference>
<dbReference type="NCBIfam" id="TIGR02182">
    <property type="entry name" value="GRXB"/>
    <property type="match status" value="1"/>
</dbReference>